<evidence type="ECO:0000256" key="1">
    <source>
        <dbReference type="ARBA" id="ARBA00001614"/>
    </source>
</evidence>
<evidence type="ECO:0000256" key="6">
    <source>
        <dbReference type="ARBA" id="ARBA00023235"/>
    </source>
</evidence>
<comment type="caution">
    <text evidence="9">The sequence shown here is derived from an EMBL/GenBank/DDBJ whole genome shotgun (WGS) entry which is preliminary data.</text>
</comment>
<name>A0ABV4D4I2_9LACT</name>
<keyword evidence="7 8" id="KW-0119">Carbohydrate metabolism</keyword>
<dbReference type="SUPFAM" id="SSF74650">
    <property type="entry name" value="Galactose mutarotase-like"/>
    <property type="match status" value="1"/>
</dbReference>
<sequence length="339" mass="37691">MEIGTKNFGNNATLIMIRNRMGSTISFTDFGARIVDWVVDGKSIVLGFDSVEEYMTKDIYTGATIGRTSGRIKEGLVEISGKTVQLEQNERRQNLHGGAENFASKTWNIEIFDGPDFAGIHFDLTSLAGENGYPGNMKIRVTHTFDENGKWTVSYEASSDTDTIFNPTNHVYFNLNGTASQSIDNHRLRLSASHFVPLLDHTQVVRGEISKVGDTAFDFRTEKNLKEALKSDEEQITMVGGIDHPFVLDVPELDIEQARLSLDDLSISVYTDRPAIVIFTANFGDRGVEYRGQRQVHHGGITFETQVSPGSQQIPELGDITLKADQPYQSTTVYQLNKG</sequence>
<comment type="catalytic activity">
    <reaction evidence="1 8">
        <text>alpha-D-glucose = beta-D-glucose</text>
        <dbReference type="Rhea" id="RHEA:10264"/>
        <dbReference type="ChEBI" id="CHEBI:15903"/>
        <dbReference type="ChEBI" id="CHEBI:17925"/>
        <dbReference type="EC" id="5.1.3.3"/>
    </reaction>
</comment>
<dbReference type="RefSeq" id="WP_369948833.1">
    <property type="nucleotide sequence ID" value="NZ_JBCLSH010000049.1"/>
</dbReference>
<evidence type="ECO:0000313" key="9">
    <source>
        <dbReference type="EMBL" id="MEY8444450.1"/>
    </source>
</evidence>
<dbReference type="InterPro" id="IPR014718">
    <property type="entry name" value="GH-type_carb-bd"/>
</dbReference>
<dbReference type="InterPro" id="IPR015443">
    <property type="entry name" value="Aldose_1-epimerase"/>
</dbReference>
<evidence type="ECO:0000256" key="8">
    <source>
        <dbReference type="PIRNR" id="PIRNR005096"/>
    </source>
</evidence>
<proteinExistence type="inferred from homology"/>
<keyword evidence="6 8" id="KW-0413">Isomerase</keyword>
<evidence type="ECO:0000313" key="10">
    <source>
        <dbReference type="Proteomes" id="UP001565283"/>
    </source>
</evidence>
<dbReference type="PIRSF" id="PIRSF005096">
    <property type="entry name" value="GALM"/>
    <property type="match status" value="1"/>
</dbReference>
<dbReference type="InterPro" id="IPR047215">
    <property type="entry name" value="Galactose_mutarotase-like"/>
</dbReference>
<evidence type="ECO:0000256" key="2">
    <source>
        <dbReference type="ARBA" id="ARBA00005028"/>
    </source>
</evidence>
<dbReference type="Proteomes" id="UP001565283">
    <property type="component" value="Unassembled WGS sequence"/>
</dbReference>
<evidence type="ECO:0000256" key="7">
    <source>
        <dbReference type="ARBA" id="ARBA00023277"/>
    </source>
</evidence>
<organism evidence="9 10">
    <name type="scientific">Lactococcus ileimucosae</name>
    <dbReference type="NCBI Taxonomy" id="2941329"/>
    <lineage>
        <taxon>Bacteria</taxon>
        <taxon>Bacillati</taxon>
        <taxon>Bacillota</taxon>
        <taxon>Bacilli</taxon>
        <taxon>Lactobacillales</taxon>
        <taxon>Streptococcaceae</taxon>
        <taxon>Lactococcus</taxon>
    </lineage>
</organism>
<dbReference type="Pfam" id="PF01263">
    <property type="entry name" value="Aldose_epim"/>
    <property type="match status" value="1"/>
</dbReference>
<reference evidence="9 10" key="1">
    <citation type="submission" date="2024-03" db="EMBL/GenBank/DDBJ databases">
        <title>Mouse gut bacterial collection (mGBC) of GemPharmatech.</title>
        <authorList>
            <person name="He Y."/>
            <person name="Dong L."/>
            <person name="Wu D."/>
            <person name="Gao X."/>
            <person name="Lin Z."/>
        </authorList>
    </citation>
    <scope>NUCLEOTIDE SEQUENCE [LARGE SCALE GENOMIC DNA]</scope>
    <source>
        <strain evidence="9 10">61-15</strain>
    </source>
</reference>
<evidence type="ECO:0000256" key="3">
    <source>
        <dbReference type="ARBA" id="ARBA00006206"/>
    </source>
</evidence>
<keyword evidence="10" id="KW-1185">Reference proteome</keyword>
<evidence type="ECO:0000256" key="5">
    <source>
        <dbReference type="ARBA" id="ARBA00014165"/>
    </source>
</evidence>
<comment type="pathway">
    <text evidence="2 8">Carbohydrate metabolism; hexose metabolism.</text>
</comment>
<protein>
    <recommendedName>
        <fullName evidence="5 8">Aldose 1-epimerase</fullName>
        <ecNumber evidence="4 8">5.1.3.3</ecNumber>
    </recommendedName>
</protein>
<dbReference type="PANTHER" id="PTHR10091">
    <property type="entry name" value="ALDOSE-1-EPIMERASE"/>
    <property type="match status" value="1"/>
</dbReference>
<comment type="similarity">
    <text evidence="3 8">Belongs to the aldose epimerase family.</text>
</comment>
<evidence type="ECO:0000256" key="4">
    <source>
        <dbReference type="ARBA" id="ARBA00013185"/>
    </source>
</evidence>
<accession>A0ABV4D4I2</accession>
<gene>
    <name evidence="9" type="ORF">AALA52_09445</name>
</gene>
<dbReference type="Gene3D" id="2.70.98.10">
    <property type="match status" value="1"/>
</dbReference>
<dbReference type="EMBL" id="JBCLSH010000049">
    <property type="protein sequence ID" value="MEY8444450.1"/>
    <property type="molecule type" value="Genomic_DNA"/>
</dbReference>
<dbReference type="InterPro" id="IPR011013">
    <property type="entry name" value="Gal_mutarotase_sf_dom"/>
</dbReference>
<dbReference type="PANTHER" id="PTHR10091:SF0">
    <property type="entry name" value="GALACTOSE MUTAROTASE"/>
    <property type="match status" value="1"/>
</dbReference>
<dbReference type="CDD" id="cd09019">
    <property type="entry name" value="galactose_mutarotase_like"/>
    <property type="match status" value="1"/>
</dbReference>
<dbReference type="EC" id="5.1.3.3" evidence="4 8"/>
<dbReference type="InterPro" id="IPR008183">
    <property type="entry name" value="Aldose_1/G6P_1-epimerase"/>
</dbReference>
<dbReference type="PROSITE" id="PS00545">
    <property type="entry name" value="ALDOSE_1_EPIMERASE"/>
    <property type="match status" value="1"/>
</dbReference>
<dbReference type="InterPro" id="IPR018052">
    <property type="entry name" value="Ald1_epimerase_CS"/>
</dbReference>